<dbReference type="OrthoDB" id="9807742at2"/>
<dbReference type="SFLD" id="SFLDG01129">
    <property type="entry name" value="C1.5:_HAD__Beta-PGM__Phosphata"/>
    <property type="match status" value="1"/>
</dbReference>
<dbReference type="InterPro" id="IPR006439">
    <property type="entry name" value="HAD-SF_hydro_IA"/>
</dbReference>
<evidence type="ECO:0000313" key="1">
    <source>
        <dbReference type="EMBL" id="MXO61071.1"/>
    </source>
</evidence>
<sequence>MPDTPRAVVFDIGRVLYDWNLRYLMEKLIADPAELDHVLANVISEDWHFQSDSGTPLAEMVPARKAAFPEHAHLVDAYVERFNDTIRHPIEGTHALVRRLHAAGVPLYALTNFGAEFFVGFRPHEPIFDLFDDIVVSGVEKVAKPDPRIYEISERRFGHPPEALFFTDDNPANVAAARARGWQAHLFEGPEGLADELVRLGLLS</sequence>
<dbReference type="PRINTS" id="PR00413">
    <property type="entry name" value="HADHALOGNASE"/>
</dbReference>
<organism evidence="1 2">
    <name type="scientific">Croceibacterium salegens</name>
    <dbReference type="NCBI Taxonomy" id="1737568"/>
    <lineage>
        <taxon>Bacteria</taxon>
        <taxon>Pseudomonadati</taxon>
        <taxon>Pseudomonadota</taxon>
        <taxon>Alphaproteobacteria</taxon>
        <taxon>Sphingomonadales</taxon>
        <taxon>Erythrobacteraceae</taxon>
        <taxon>Croceibacterium</taxon>
    </lineage>
</organism>
<keyword evidence="1" id="KW-0378">Hydrolase</keyword>
<dbReference type="InterPro" id="IPR023214">
    <property type="entry name" value="HAD_sf"/>
</dbReference>
<dbReference type="InterPro" id="IPR036412">
    <property type="entry name" value="HAD-like_sf"/>
</dbReference>
<dbReference type="SUPFAM" id="SSF56784">
    <property type="entry name" value="HAD-like"/>
    <property type="match status" value="1"/>
</dbReference>
<dbReference type="RefSeq" id="WP_159797760.1">
    <property type="nucleotide sequence ID" value="NZ_WTYM01000058.1"/>
</dbReference>
<evidence type="ECO:0000313" key="2">
    <source>
        <dbReference type="Proteomes" id="UP000433652"/>
    </source>
</evidence>
<comment type="caution">
    <text evidence="1">The sequence shown here is derived from an EMBL/GenBank/DDBJ whole genome shotgun (WGS) entry which is preliminary data.</text>
</comment>
<name>A0A6I4SYK0_9SPHN</name>
<dbReference type="CDD" id="cd02603">
    <property type="entry name" value="HAD_sEH-N_like"/>
    <property type="match status" value="1"/>
</dbReference>
<dbReference type="EMBL" id="WTYM01000058">
    <property type="protein sequence ID" value="MXO61071.1"/>
    <property type="molecule type" value="Genomic_DNA"/>
</dbReference>
<dbReference type="NCBIfam" id="TIGR01509">
    <property type="entry name" value="HAD-SF-IA-v3"/>
    <property type="match status" value="1"/>
</dbReference>
<dbReference type="PANTHER" id="PTHR43611:SF3">
    <property type="entry name" value="FLAVIN MONONUCLEOTIDE HYDROLASE 1, CHLOROPLATIC"/>
    <property type="match status" value="1"/>
</dbReference>
<dbReference type="SFLD" id="SFLDS00003">
    <property type="entry name" value="Haloacid_Dehalogenase"/>
    <property type="match status" value="1"/>
</dbReference>
<keyword evidence="2" id="KW-1185">Reference proteome</keyword>
<gene>
    <name evidence="1" type="ORF">GRI89_16125</name>
</gene>
<dbReference type="AlphaFoldDB" id="A0A6I4SYK0"/>
<dbReference type="Gene3D" id="3.40.50.1000">
    <property type="entry name" value="HAD superfamily/HAD-like"/>
    <property type="match status" value="1"/>
</dbReference>
<reference evidence="1 2" key="1">
    <citation type="submission" date="2019-12" db="EMBL/GenBank/DDBJ databases">
        <title>Genomic-based taxomic classification of the family Erythrobacteraceae.</title>
        <authorList>
            <person name="Xu L."/>
        </authorList>
    </citation>
    <scope>NUCLEOTIDE SEQUENCE [LARGE SCALE GENOMIC DNA]</scope>
    <source>
        <strain evidence="1 2">MCCC 1K01500</strain>
    </source>
</reference>
<protein>
    <submittedName>
        <fullName evidence="1">HAD-IA family hydrolase</fullName>
    </submittedName>
</protein>
<dbReference type="Proteomes" id="UP000433652">
    <property type="component" value="Unassembled WGS sequence"/>
</dbReference>
<dbReference type="PANTHER" id="PTHR43611">
    <property type="entry name" value="ALPHA-D-GLUCOSE 1-PHOSPHATE PHOSPHATASE"/>
    <property type="match status" value="1"/>
</dbReference>
<proteinExistence type="predicted"/>
<dbReference type="GO" id="GO:0016787">
    <property type="term" value="F:hydrolase activity"/>
    <property type="evidence" value="ECO:0007669"/>
    <property type="project" value="UniProtKB-KW"/>
</dbReference>
<dbReference type="Pfam" id="PF00702">
    <property type="entry name" value="Hydrolase"/>
    <property type="match status" value="1"/>
</dbReference>
<accession>A0A6I4SYK0</accession>